<evidence type="ECO:0000256" key="1">
    <source>
        <dbReference type="SAM" id="MobiDB-lite"/>
    </source>
</evidence>
<keyword evidence="5" id="KW-1185">Reference proteome</keyword>
<comment type="caution">
    <text evidence="2">The sequence shown here is derived from an EMBL/GenBank/DDBJ whole genome shotgun (WGS) entry which is preliminary data.</text>
</comment>
<dbReference type="GeneID" id="66144135"/>
<feature type="region of interest" description="Disordered" evidence="1">
    <location>
        <begin position="1"/>
        <end position="36"/>
    </location>
</feature>
<feature type="compositionally biased region" description="Basic and acidic residues" evidence="1">
    <location>
        <begin position="1"/>
        <end position="21"/>
    </location>
</feature>
<dbReference type="EMBL" id="JABDYC010000008">
    <property type="protein sequence ID" value="MBX5025351.1"/>
    <property type="molecule type" value="Genomic_DNA"/>
</dbReference>
<proteinExistence type="predicted"/>
<organism evidence="2 4">
    <name type="scientific">Rhizobium lentis</name>
    <dbReference type="NCBI Taxonomy" id="1138194"/>
    <lineage>
        <taxon>Bacteria</taxon>
        <taxon>Pseudomonadati</taxon>
        <taxon>Pseudomonadota</taxon>
        <taxon>Alphaproteobacteria</taxon>
        <taxon>Hyphomicrobiales</taxon>
        <taxon>Rhizobiaceae</taxon>
        <taxon>Rhizobium/Agrobacterium group</taxon>
        <taxon>Rhizobium</taxon>
    </lineage>
</organism>
<name>A0A9Q3MBZ8_9HYPH</name>
<evidence type="ECO:0000313" key="5">
    <source>
        <dbReference type="Proteomes" id="UP000770629"/>
    </source>
</evidence>
<dbReference type="RefSeq" id="WP_207246277.1">
    <property type="nucleotide sequence ID" value="NZ_CP071458.1"/>
</dbReference>
<evidence type="ECO:0000313" key="4">
    <source>
        <dbReference type="Proteomes" id="UP000749740"/>
    </source>
</evidence>
<dbReference type="AlphaFoldDB" id="A0A9Q3MBZ8"/>
<reference evidence="2 5" key="1">
    <citation type="submission" date="2020-04" db="EMBL/GenBank/DDBJ databases">
        <title>Global-level population genomics: horizontal gene transfer, symbiosis and evolution in Rhizobia.</title>
        <authorList>
            <person name="Gai Y."/>
        </authorList>
    </citation>
    <scope>NUCLEOTIDE SEQUENCE</scope>
    <source>
        <strain evidence="3 5">BLR33</strain>
        <strain evidence="2">BLR57</strain>
    </source>
</reference>
<dbReference type="Proteomes" id="UP000749740">
    <property type="component" value="Unassembled WGS sequence"/>
</dbReference>
<dbReference type="Proteomes" id="UP000770629">
    <property type="component" value="Unassembled WGS sequence"/>
</dbReference>
<evidence type="ECO:0000313" key="2">
    <source>
        <dbReference type="EMBL" id="MBX5025351.1"/>
    </source>
</evidence>
<gene>
    <name evidence="3" type="ORF">HJB60_30060</name>
    <name evidence="2" type="ORF">HJB63_22630</name>
</gene>
<sequence>MGDKSVEDSHRRHGTENEPDRPALSADGQWRADYRKAQHQRRLAGIQPDLFGGPAIEHRYRNAPHPLQDGWMPDYEIERFQDHPRPPHAQAHHAALFEGLIGGSPMPTLRNVRIDLDPVDRATITAALIFWRDAETRPNDLEYLSCGLANSPPSMRRVSTS</sequence>
<evidence type="ECO:0000313" key="3">
    <source>
        <dbReference type="EMBL" id="MBX5093373.1"/>
    </source>
</evidence>
<protein>
    <submittedName>
        <fullName evidence="2">Uncharacterized protein</fullName>
    </submittedName>
</protein>
<dbReference type="EMBL" id="JABDYF010000017">
    <property type="protein sequence ID" value="MBX5093373.1"/>
    <property type="molecule type" value="Genomic_DNA"/>
</dbReference>
<accession>A0A9Q3MBZ8</accession>